<evidence type="ECO:0000313" key="3">
    <source>
        <dbReference type="Proteomes" id="UP000033121"/>
    </source>
</evidence>
<name>A0A0E9N2F5_9BACT</name>
<dbReference type="Proteomes" id="UP000033121">
    <property type="component" value="Unassembled WGS sequence"/>
</dbReference>
<protein>
    <submittedName>
        <fullName evidence="2">Uncharacterized protein</fullName>
    </submittedName>
</protein>
<keyword evidence="1" id="KW-0812">Transmembrane</keyword>
<dbReference type="EMBL" id="BBWV01000003">
    <property type="protein sequence ID" value="GAO44019.1"/>
    <property type="molecule type" value="Genomic_DNA"/>
</dbReference>
<comment type="caution">
    <text evidence="2">The sequence shown here is derived from an EMBL/GenBank/DDBJ whole genome shotgun (WGS) entry which is preliminary data.</text>
</comment>
<feature type="transmembrane region" description="Helical" evidence="1">
    <location>
        <begin position="74"/>
        <end position="97"/>
    </location>
</feature>
<accession>A0A0E9N2F5</accession>
<organism evidence="2 3">
    <name type="scientific">Flavihumibacter petaseus NBRC 106054</name>
    <dbReference type="NCBI Taxonomy" id="1220578"/>
    <lineage>
        <taxon>Bacteria</taxon>
        <taxon>Pseudomonadati</taxon>
        <taxon>Bacteroidota</taxon>
        <taxon>Chitinophagia</taxon>
        <taxon>Chitinophagales</taxon>
        <taxon>Chitinophagaceae</taxon>
        <taxon>Flavihumibacter</taxon>
    </lineage>
</organism>
<keyword evidence="1" id="KW-0472">Membrane</keyword>
<dbReference type="OrthoDB" id="1003670at2"/>
<gene>
    <name evidence="2" type="ORF">FPE01S_03_00580</name>
</gene>
<evidence type="ECO:0000256" key="1">
    <source>
        <dbReference type="SAM" id="Phobius"/>
    </source>
</evidence>
<dbReference type="AlphaFoldDB" id="A0A0E9N2F5"/>
<reference evidence="2 3" key="1">
    <citation type="submission" date="2015-04" db="EMBL/GenBank/DDBJ databases">
        <title>Whole genome shotgun sequence of Flavihumibacter petaseus NBRC 106054.</title>
        <authorList>
            <person name="Miyazawa S."/>
            <person name="Hosoyama A."/>
            <person name="Hashimoto M."/>
            <person name="Noguchi M."/>
            <person name="Tsuchikane K."/>
            <person name="Ohji S."/>
            <person name="Yamazoe A."/>
            <person name="Ichikawa N."/>
            <person name="Kimura A."/>
            <person name="Fujita N."/>
        </authorList>
    </citation>
    <scope>NUCLEOTIDE SEQUENCE [LARGE SCALE GENOMIC DNA]</scope>
    <source>
        <strain evidence="2 3">NBRC 106054</strain>
    </source>
</reference>
<keyword evidence="1" id="KW-1133">Transmembrane helix</keyword>
<evidence type="ECO:0000313" key="2">
    <source>
        <dbReference type="EMBL" id="GAO44019.1"/>
    </source>
</evidence>
<dbReference type="RefSeq" id="WP_046370000.1">
    <property type="nucleotide sequence ID" value="NZ_BBWV01000003.1"/>
</dbReference>
<sequence length="112" mass="11933">MESNPTVTQGESLQSSYSYAAHLLINQKLSAMETKNALVAQGLDETSAVQVVEETLVQTKAAVKDQTKKDMLYGALWCVGGIVATAADIGFIFWGAIVFGGIQFFRGVANAT</sequence>
<keyword evidence="3" id="KW-1185">Reference proteome</keyword>
<proteinExistence type="predicted"/>
<dbReference type="STRING" id="1220578.FPE01S_03_00580"/>